<name>A0A0B7A9W0_9EUPU</name>
<accession>A0A0B7A9W0</accession>
<organism evidence="1">
    <name type="scientific">Arion vulgaris</name>
    <dbReference type="NCBI Taxonomy" id="1028688"/>
    <lineage>
        <taxon>Eukaryota</taxon>
        <taxon>Metazoa</taxon>
        <taxon>Spiralia</taxon>
        <taxon>Lophotrochozoa</taxon>
        <taxon>Mollusca</taxon>
        <taxon>Gastropoda</taxon>
        <taxon>Heterobranchia</taxon>
        <taxon>Euthyneura</taxon>
        <taxon>Panpulmonata</taxon>
        <taxon>Eupulmonata</taxon>
        <taxon>Stylommatophora</taxon>
        <taxon>Helicina</taxon>
        <taxon>Arionoidea</taxon>
        <taxon>Arionidae</taxon>
        <taxon>Arion</taxon>
    </lineage>
</organism>
<sequence>MSKPSKFMLFHHSQKFLMYIYFVSYVYVDNHMSSTYIQKYQSFYLCMQSVSNCHIHVCSQCPYIYGNSPKC</sequence>
<reference evidence="1" key="1">
    <citation type="submission" date="2014-12" db="EMBL/GenBank/DDBJ databases">
        <title>Insight into the proteome of Arion vulgaris.</title>
        <authorList>
            <person name="Aradska J."/>
            <person name="Bulat T."/>
            <person name="Smidak R."/>
            <person name="Sarate P."/>
            <person name="Gangsoo J."/>
            <person name="Sialana F."/>
            <person name="Bilban M."/>
            <person name="Lubec G."/>
        </authorList>
    </citation>
    <scope>NUCLEOTIDE SEQUENCE</scope>
    <source>
        <tissue evidence="1">Skin</tissue>
    </source>
</reference>
<evidence type="ECO:0000313" key="1">
    <source>
        <dbReference type="EMBL" id="CEK77543.1"/>
    </source>
</evidence>
<protein>
    <submittedName>
        <fullName evidence="1">Uncharacterized protein</fullName>
    </submittedName>
</protein>
<proteinExistence type="predicted"/>
<gene>
    <name evidence="1" type="primary">ORF105382</name>
</gene>
<dbReference type="AlphaFoldDB" id="A0A0B7A9W0"/>
<dbReference type="EMBL" id="HACG01030678">
    <property type="protein sequence ID" value="CEK77543.1"/>
    <property type="molecule type" value="Transcribed_RNA"/>
</dbReference>
<feature type="non-terminal residue" evidence="1">
    <location>
        <position position="71"/>
    </location>
</feature>